<proteinExistence type="predicted"/>
<evidence type="ECO:0000313" key="2">
    <source>
        <dbReference type="EMBL" id="UYV84106.1"/>
    </source>
</evidence>
<dbReference type="PANTHER" id="PTHR46060">
    <property type="entry name" value="MARINER MOS1 TRANSPOSASE-LIKE PROTEIN"/>
    <property type="match status" value="1"/>
</dbReference>
<reference evidence="2 3" key="1">
    <citation type="submission" date="2022-03" db="EMBL/GenBank/DDBJ databases">
        <title>A chromosomal length assembly of Cordylochernes scorpioides.</title>
        <authorList>
            <person name="Zeh D."/>
            <person name="Zeh J."/>
        </authorList>
    </citation>
    <scope>NUCLEOTIDE SEQUENCE [LARGE SCALE GENOMIC DNA]</scope>
    <source>
        <strain evidence="2">IN4F17</strain>
        <tissue evidence="2">Whole Body</tissue>
    </source>
</reference>
<dbReference type="Proteomes" id="UP001235939">
    <property type="component" value="Chromosome X"/>
</dbReference>
<organism evidence="2 3">
    <name type="scientific">Cordylochernes scorpioides</name>
    <dbReference type="NCBI Taxonomy" id="51811"/>
    <lineage>
        <taxon>Eukaryota</taxon>
        <taxon>Metazoa</taxon>
        <taxon>Ecdysozoa</taxon>
        <taxon>Arthropoda</taxon>
        <taxon>Chelicerata</taxon>
        <taxon>Arachnida</taxon>
        <taxon>Pseudoscorpiones</taxon>
        <taxon>Cheliferoidea</taxon>
        <taxon>Chernetidae</taxon>
        <taxon>Cordylochernes</taxon>
    </lineage>
</organism>
<name>A0ABY6LUW5_9ARAC</name>
<gene>
    <name evidence="2" type="ORF">LAZ67_X001197</name>
</gene>
<protein>
    <recommendedName>
        <fullName evidence="1">Mos1 transposase HTH domain-containing protein</fullName>
    </recommendedName>
</protein>
<dbReference type="Pfam" id="PF17906">
    <property type="entry name" value="HTH_48"/>
    <property type="match status" value="1"/>
</dbReference>
<accession>A0ABY6LUW5</accession>
<dbReference type="EMBL" id="CP092886">
    <property type="protein sequence ID" value="UYV84106.1"/>
    <property type="molecule type" value="Genomic_DNA"/>
</dbReference>
<dbReference type="Gene3D" id="1.10.10.1450">
    <property type="match status" value="1"/>
</dbReference>
<sequence>MLDSIRCIRERGEEFVKNDNEKIYRNPGDIMRAKANEMDFGSIPIVRIIHKDLGLKSHALWKDQLLTEKMKDNRKGKAANLLKNMKHDSCCMLRFFSEEKKFDMEQKFEAVPNMEADAFAVDSNMSTDAAPPYRWSGTLAEWQGQFLNNASDTMELTRESLCVMIFYDYKSNLTSEESHKRLVKDLGDKAPSIRTVFNWFNGFKFGKTNLEDEPCSGRSQKAVTQEKIELVRFLLREDRRIMYQQLIEKCGHWIGRNQHHH</sequence>
<dbReference type="PANTHER" id="PTHR46060:SF1">
    <property type="entry name" value="MARINER MOS1 TRANSPOSASE-LIKE PROTEIN"/>
    <property type="match status" value="1"/>
</dbReference>
<feature type="domain" description="Mos1 transposase HTH" evidence="1">
    <location>
        <begin position="158"/>
        <end position="206"/>
    </location>
</feature>
<evidence type="ECO:0000313" key="3">
    <source>
        <dbReference type="Proteomes" id="UP001235939"/>
    </source>
</evidence>
<dbReference type="InterPro" id="IPR052709">
    <property type="entry name" value="Transposase-MT_Hybrid"/>
</dbReference>
<evidence type="ECO:0000259" key="1">
    <source>
        <dbReference type="Pfam" id="PF17906"/>
    </source>
</evidence>
<keyword evidence="3" id="KW-1185">Reference proteome</keyword>
<dbReference type="InterPro" id="IPR041426">
    <property type="entry name" value="Mos1_HTH"/>
</dbReference>